<dbReference type="Proteomes" id="UP000075606">
    <property type="component" value="Unassembled WGS sequence"/>
</dbReference>
<evidence type="ECO:0000313" key="3">
    <source>
        <dbReference type="Proteomes" id="UP000075606"/>
    </source>
</evidence>
<feature type="compositionally biased region" description="Basic and acidic residues" evidence="1">
    <location>
        <begin position="51"/>
        <end position="65"/>
    </location>
</feature>
<sequence>MKKSKKLFVIVAILFVLATLVVGYDISRRTSFPGSKKLLKESIAPTEEESDSVKVDNEQDKLPNQ</sequence>
<name>A0A150X3X7_9BACT</name>
<evidence type="ECO:0000256" key="1">
    <source>
        <dbReference type="SAM" id="MobiDB-lite"/>
    </source>
</evidence>
<dbReference type="OrthoDB" id="966019at2"/>
<dbReference type="AlphaFoldDB" id="A0A150X3X7"/>
<accession>A0A150X3X7</accession>
<dbReference type="RefSeq" id="WP_068221706.1">
    <property type="nucleotide sequence ID" value="NZ_LRPC01000028.1"/>
</dbReference>
<comment type="caution">
    <text evidence="2">The sequence shown here is derived from an EMBL/GenBank/DDBJ whole genome shotgun (WGS) entry which is preliminary data.</text>
</comment>
<gene>
    <name evidence="2" type="ORF">AWW68_11985</name>
</gene>
<feature type="region of interest" description="Disordered" evidence="1">
    <location>
        <begin position="42"/>
        <end position="65"/>
    </location>
</feature>
<protein>
    <submittedName>
        <fullName evidence="2">Uncharacterized protein</fullName>
    </submittedName>
</protein>
<organism evidence="2 3">
    <name type="scientific">Roseivirga spongicola</name>
    <dbReference type="NCBI Taxonomy" id="333140"/>
    <lineage>
        <taxon>Bacteria</taxon>
        <taxon>Pseudomonadati</taxon>
        <taxon>Bacteroidota</taxon>
        <taxon>Cytophagia</taxon>
        <taxon>Cytophagales</taxon>
        <taxon>Roseivirgaceae</taxon>
        <taxon>Roseivirga</taxon>
    </lineage>
</organism>
<reference evidence="2 3" key="1">
    <citation type="submission" date="2016-01" db="EMBL/GenBank/DDBJ databases">
        <title>Genome sequencing of Roseivirga spongicola UST030701-084.</title>
        <authorList>
            <person name="Selvaratnam C."/>
            <person name="Thevarajoo S."/>
            <person name="Goh K.M."/>
            <person name="Ee R."/>
            <person name="Chan K.-G."/>
            <person name="Chong C.S."/>
        </authorList>
    </citation>
    <scope>NUCLEOTIDE SEQUENCE [LARGE SCALE GENOMIC DNA]</scope>
    <source>
        <strain evidence="2 3">UST030701-084</strain>
    </source>
</reference>
<dbReference type="EMBL" id="LRPC01000028">
    <property type="protein sequence ID" value="KYG73413.1"/>
    <property type="molecule type" value="Genomic_DNA"/>
</dbReference>
<dbReference type="STRING" id="333140.AWW68_11985"/>
<proteinExistence type="predicted"/>
<evidence type="ECO:0000313" key="2">
    <source>
        <dbReference type="EMBL" id="KYG73413.1"/>
    </source>
</evidence>
<keyword evidence="3" id="KW-1185">Reference proteome</keyword>